<feature type="domain" description="ASPIC/UnbV" evidence="3">
    <location>
        <begin position="560"/>
        <end position="626"/>
    </location>
</feature>
<evidence type="ECO:0000313" key="4">
    <source>
        <dbReference type="EMBL" id="SDL49102.1"/>
    </source>
</evidence>
<feature type="chain" id="PRO_5011793184" evidence="2">
    <location>
        <begin position="33"/>
        <end position="1141"/>
    </location>
</feature>
<evidence type="ECO:0000256" key="1">
    <source>
        <dbReference type="ARBA" id="ARBA00022729"/>
    </source>
</evidence>
<keyword evidence="1 2" id="KW-0732">Signal</keyword>
<dbReference type="Gene3D" id="2.130.10.130">
    <property type="entry name" value="Integrin alpha, N-terminal"/>
    <property type="match status" value="3"/>
</dbReference>
<dbReference type="InterPro" id="IPR011519">
    <property type="entry name" value="UnbV_ASPIC"/>
</dbReference>
<organism evidence="4 5">
    <name type="scientific">Catalinimonas alkaloidigena</name>
    <dbReference type="NCBI Taxonomy" id="1075417"/>
    <lineage>
        <taxon>Bacteria</taxon>
        <taxon>Pseudomonadati</taxon>
        <taxon>Bacteroidota</taxon>
        <taxon>Cytophagia</taxon>
        <taxon>Cytophagales</taxon>
        <taxon>Catalimonadaceae</taxon>
        <taxon>Catalinimonas</taxon>
    </lineage>
</organism>
<name>A0A1G9KHM1_9BACT</name>
<dbReference type="InterPro" id="IPR027039">
    <property type="entry name" value="Crtac1"/>
</dbReference>
<protein>
    <submittedName>
        <fullName evidence="4">Repeat domain-containing protein</fullName>
    </submittedName>
</protein>
<dbReference type="SUPFAM" id="SSF69318">
    <property type="entry name" value="Integrin alpha N-terminal domain"/>
    <property type="match status" value="3"/>
</dbReference>
<proteinExistence type="predicted"/>
<reference evidence="4 5" key="1">
    <citation type="submission" date="2016-10" db="EMBL/GenBank/DDBJ databases">
        <authorList>
            <person name="de Groot N.N."/>
        </authorList>
    </citation>
    <scope>NUCLEOTIDE SEQUENCE [LARGE SCALE GENOMIC DNA]</scope>
    <source>
        <strain evidence="4 5">DSM 25186</strain>
    </source>
</reference>
<dbReference type="Proteomes" id="UP000198510">
    <property type="component" value="Unassembled WGS sequence"/>
</dbReference>
<evidence type="ECO:0000256" key="2">
    <source>
        <dbReference type="SAM" id="SignalP"/>
    </source>
</evidence>
<keyword evidence="5" id="KW-1185">Reference proteome</keyword>
<sequence>MRSHDTTFLRNLRRTGLFGLGALLLAACQVSAPESPPRGATLFTLVPATYTGITFENRVEYTEEFNVYTYRNFYNGGGVGMGDLNNDGWTDLFFCGNQQPNRLYLNRGGEGTAQAFQFTDITERAGVASTGVWSTGVSLVDVNGDGWLDIYICKSGDIRGENRHNALFINDANGPGEVPTFTEQAHAYGLDEKGLSTHAAFFDYDRDGDLDCYLLNNSFRSVGNYDLVKDQRQVRDPLGGNKLYRNDGGRFVDVSEAAGIYGSTIGFGLGVTIGDLDRDGWPDLYVANDFFERDYLYLNQRNGTFRESLEETMREISLGSMGADLADLNNDGYPELFVTEMLPEDNARLKTKAQFENWNKYQMNVANGYGHQFPRNVLQLNRGPVPQGPRRTEAPVAFSEIGRMAGVSATDWSWGALMQDFDNDGYNDIFVANGIFKDLTDLDYIQFMANPAVVRETLKQEKQVIKTLVDRMPSQPLGNYLFQNHGDLTFTNVADAWGLATPGFSNGSAYGDLDNDGDLDLVVNNVNMPPFVYRNETDALRADHHFLQVQLKGAGQNAFAIGTQVTVFRQGEQRYQELMPMRGFESSVDYRLHFGLGTWASVDSVRVQWPDGTCSHLENVATNQILLVDQTQTPARPRPAAAAAPAPIFRPVRDAALDYVHRENDFSDFDRDGLLFQMLSNEGPHLCKGDVNGDGREDVYIGGAKDAPGTLFVQLSDGGFRKTSEAVFASDRVSEDTDALFFDADGDGDADLYVCSGGNEFPSASTALIDRLYLNDGQGNFMKSGQLLPAGKFESSSCVAAADYDDDGDQDLFVGIRLQPFAYGLPVNGYLLENDGQGHFTPATHPDLNALGLLRDAQWADVDRDGDPDLIVVGEWMGIKLFRNERDPDTHRRLLKEASAPAGLAHTNGFWSCLDVADLDGDGDLDVVVGNQGLNTRFQPSADKPLTLYVKDFDQNGSVEQILCAYNGDTAYPLVTRQDLVAQLPTLKKRYLKNVDYRDQTIEDLFRPAQLHTALALPAYEARSGVLLNQGDGTFVWQPLPDEAQRAPVCGIEVGDFNRDGHLDLVLGGNQYRCKPEVGIQDGSYGLLLIGNGKGGFAPVPAHRSGLFVKGEIRDFVTLQQGARTVLLVARNNEALQTYQY</sequence>
<dbReference type="Pfam" id="PF13517">
    <property type="entry name" value="FG-GAP_3"/>
    <property type="match status" value="5"/>
</dbReference>
<dbReference type="OrthoDB" id="9816120at2"/>
<feature type="signal peptide" evidence="2">
    <location>
        <begin position="1"/>
        <end position="32"/>
    </location>
</feature>
<dbReference type="EMBL" id="FNFO01000006">
    <property type="protein sequence ID" value="SDL49102.1"/>
    <property type="molecule type" value="Genomic_DNA"/>
</dbReference>
<dbReference type="STRING" id="1075417.SAMN05421823_106161"/>
<accession>A0A1G9KHM1</accession>
<gene>
    <name evidence="4" type="ORF">SAMN05421823_106161</name>
</gene>
<dbReference type="PANTHER" id="PTHR16026:SF0">
    <property type="entry name" value="CARTILAGE ACIDIC PROTEIN 1"/>
    <property type="match status" value="1"/>
</dbReference>
<dbReference type="PROSITE" id="PS51257">
    <property type="entry name" value="PROKAR_LIPOPROTEIN"/>
    <property type="match status" value="1"/>
</dbReference>
<dbReference type="Pfam" id="PF07593">
    <property type="entry name" value="UnbV_ASPIC"/>
    <property type="match status" value="1"/>
</dbReference>
<dbReference type="AlphaFoldDB" id="A0A1G9KHM1"/>
<dbReference type="InterPro" id="IPR028994">
    <property type="entry name" value="Integrin_alpha_N"/>
</dbReference>
<evidence type="ECO:0000313" key="5">
    <source>
        <dbReference type="Proteomes" id="UP000198510"/>
    </source>
</evidence>
<dbReference type="PANTHER" id="PTHR16026">
    <property type="entry name" value="CARTILAGE ACIDIC PROTEIN 1"/>
    <property type="match status" value="1"/>
</dbReference>
<dbReference type="InterPro" id="IPR013517">
    <property type="entry name" value="FG-GAP"/>
</dbReference>
<evidence type="ECO:0000259" key="3">
    <source>
        <dbReference type="Pfam" id="PF07593"/>
    </source>
</evidence>